<dbReference type="RefSeq" id="WP_089973059.1">
    <property type="nucleotide sequence ID" value="NZ_FOCQ01000022.1"/>
</dbReference>
<evidence type="ECO:0000313" key="1">
    <source>
        <dbReference type="EMBL" id="SEN76342.1"/>
    </source>
</evidence>
<dbReference type="Proteomes" id="UP000199695">
    <property type="component" value="Unassembled WGS sequence"/>
</dbReference>
<proteinExistence type="predicted"/>
<dbReference type="AlphaFoldDB" id="A0A1H8J6G8"/>
<name>A0A1H8J6G8_9BACL</name>
<reference evidence="1 2" key="1">
    <citation type="submission" date="2016-10" db="EMBL/GenBank/DDBJ databases">
        <authorList>
            <person name="de Groot N.N."/>
        </authorList>
    </citation>
    <scope>NUCLEOTIDE SEQUENCE [LARGE SCALE GENOMIC DNA]</scope>
    <source>
        <strain evidence="1 2">DSM 46701</strain>
    </source>
</reference>
<dbReference type="OrthoDB" id="2987537at2"/>
<keyword evidence="2" id="KW-1185">Reference proteome</keyword>
<evidence type="ECO:0000313" key="2">
    <source>
        <dbReference type="Proteomes" id="UP000199695"/>
    </source>
</evidence>
<organism evidence="1 2">
    <name type="scientific">Lihuaxuella thermophila</name>
    <dbReference type="NCBI Taxonomy" id="1173111"/>
    <lineage>
        <taxon>Bacteria</taxon>
        <taxon>Bacillati</taxon>
        <taxon>Bacillota</taxon>
        <taxon>Bacilli</taxon>
        <taxon>Bacillales</taxon>
        <taxon>Thermoactinomycetaceae</taxon>
        <taxon>Lihuaxuella</taxon>
    </lineage>
</organism>
<protein>
    <submittedName>
        <fullName evidence="1">Uncharacterized protein</fullName>
    </submittedName>
</protein>
<accession>A0A1H8J6G8</accession>
<gene>
    <name evidence="1" type="ORF">SAMN05444955_12213</name>
</gene>
<sequence length="215" mass="25152">MNRAWTAVMNHREFWMDYFFLETDPETWKHEFMLDDEPFIYEYENPIRFPITKHMGLLLEMGPYLPGTSLKVYDLSTPDGIEIGKFDDSHPHAVVLRFEEAAALGDFLAPQVPEYPEAPYILLSNFMAITVDDDLERVHQKTKTAWQSLELFSGDFIQQEVIDRMCYPIKGIQFNHHPVYGWYCDGEASFLSLRTLDNKDFPFAKLQELLKKIGL</sequence>
<dbReference type="EMBL" id="FOCQ01000022">
    <property type="protein sequence ID" value="SEN76342.1"/>
    <property type="molecule type" value="Genomic_DNA"/>
</dbReference>